<dbReference type="GO" id="GO:0016787">
    <property type="term" value="F:hydrolase activity"/>
    <property type="evidence" value="ECO:0007669"/>
    <property type="project" value="UniProtKB-KW"/>
</dbReference>
<dbReference type="NCBIfam" id="TIGR01596">
    <property type="entry name" value="cas3_HD"/>
    <property type="match status" value="1"/>
</dbReference>
<dbReference type="InterPro" id="IPR011545">
    <property type="entry name" value="DEAD/DEAH_box_helicase_dom"/>
</dbReference>
<evidence type="ECO:0000256" key="1">
    <source>
        <dbReference type="ARBA" id="ARBA00006847"/>
    </source>
</evidence>
<dbReference type="GO" id="GO:0004519">
    <property type="term" value="F:endonuclease activity"/>
    <property type="evidence" value="ECO:0007669"/>
    <property type="project" value="UniProtKB-KW"/>
</dbReference>
<comment type="similarity">
    <text evidence="1">In the N-terminal section; belongs to the CRISPR-associated nuclease Cas3-HD family.</text>
</comment>
<dbReference type="InterPro" id="IPR014001">
    <property type="entry name" value="Helicase_ATP-bd"/>
</dbReference>
<dbReference type="PROSITE" id="PS51192">
    <property type="entry name" value="HELICASE_ATP_BIND_1"/>
    <property type="match status" value="1"/>
</dbReference>
<dbReference type="GO" id="GO:0004386">
    <property type="term" value="F:helicase activity"/>
    <property type="evidence" value="ECO:0007669"/>
    <property type="project" value="UniProtKB-KW"/>
</dbReference>
<dbReference type="InterPro" id="IPR027417">
    <property type="entry name" value="P-loop_NTPase"/>
</dbReference>
<keyword evidence="4" id="KW-0547">Nucleotide-binding</keyword>
<keyword evidence="5" id="KW-0378">Hydrolase</keyword>
<evidence type="ECO:0000313" key="11">
    <source>
        <dbReference type="EMBL" id="MBB6694009.1"/>
    </source>
</evidence>
<dbReference type="CDD" id="cd09641">
    <property type="entry name" value="Cas3''_I"/>
    <property type="match status" value="1"/>
</dbReference>
<keyword evidence="11" id="KW-0540">Nuclease</keyword>
<dbReference type="SUPFAM" id="SSF52540">
    <property type="entry name" value="P-loop containing nucleoside triphosphate hydrolases"/>
    <property type="match status" value="1"/>
</dbReference>
<feature type="domain" description="HD Cas3-type" evidence="10">
    <location>
        <begin position="16"/>
        <end position="189"/>
    </location>
</feature>
<dbReference type="Pfam" id="PF00270">
    <property type="entry name" value="DEAD"/>
    <property type="match status" value="1"/>
</dbReference>
<dbReference type="InterPro" id="IPR038257">
    <property type="entry name" value="CRISPR-assoc_Cas3_HD_sf"/>
</dbReference>
<dbReference type="SMART" id="SM00487">
    <property type="entry name" value="DEXDc"/>
    <property type="match status" value="1"/>
</dbReference>
<comment type="similarity">
    <text evidence="2">In the central section; belongs to the CRISPR-associated helicase Cas3 family.</text>
</comment>
<evidence type="ECO:0000256" key="4">
    <source>
        <dbReference type="ARBA" id="ARBA00022741"/>
    </source>
</evidence>
<dbReference type="GO" id="GO:0046872">
    <property type="term" value="F:metal ion binding"/>
    <property type="evidence" value="ECO:0007669"/>
    <property type="project" value="UniProtKB-KW"/>
</dbReference>
<evidence type="ECO:0000256" key="2">
    <source>
        <dbReference type="ARBA" id="ARBA00009046"/>
    </source>
</evidence>
<dbReference type="RefSeq" id="WP_185137985.1">
    <property type="nucleotide sequence ID" value="NZ_BORM01000068.1"/>
</dbReference>
<keyword evidence="12" id="KW-1185">Reference proteome</keyword>
<keyword evidence="11" id="KW-0255">Endonuclease</keyword>
<dbReference type="PROSITE" id="PS51643">
    <property type="entry name" value="HD_CAS3"/>
    <property type="match status" value="1"/>
</dbReference>
<evidence type="ECO:0000259" key="10">
    <source>
        <dbReference type="PROSITE" id="PS51643"/>
    </source>
</evidence>
<dbReference type="InterPro" id="IPR054712">
    <property type="entry name" value="Cas3-like_dom"/>
</dbReference>
<gene>
    <name evidence="11" type="ORF">H7B90_21650</name>
</gene>
<name>A0A841U2K6_9BACL</name>
<dbReference type="EMBL" id="JACJVR010000083">
    <property type="protein sequence ID" value="MBB6694009.1"/>
    <property type="molecule type" value="Genomic_DNA"/>
</dbReference>
<sequence length="740" mass="83558">MITELIAHVRKNDDGSWAAPHTLSDHSQGTARLAELFSSKFHSGEWGRAAGLAHDAGKGRLQWQKYLRLKSGYDEEAHLEGKSGKIPHAIHGAELVEHLYGKGIGRILAYCIAGHHTGLPDWSASEGTGRASLQYQKTQVKDLDQIVDSVIEKLLPAKPSHPPWKFTSGLDLSLWIRMLFSSLVDADFLDTEGYMDHVKALHRGGYRSISELLERFNRFCEELDQQSANTKVNEIRKNIRARCIQIASKKQGVFSLTVPTGGGKTLSSLAFALEHARIHQLSRIIYVIPYTSIVEQNAEVFRAAVGEDQVIEHHSNLDEDDTTIQSRLASENWDAPLIVTTSVQFFESLFASKPSRCRKLHNIARSVVVLDEAQLVPVEFLAPILESMRLLVDRYHVSFVISTATQPAFKERVVDGKLFKGLKAVTEIMGNEEDINSLYQSLARNRVQFPNDLNVVSRWEEIAEELKQYEQVLCIVSDRQSCRELHKLMPRGTYHLSALMCGQHRSDIIREIKRKLKDRIPVRVISTQLVEAGVDLDFPVVYRALAGLDSIVQAAGRCNREGELPDMGKVVVFTPPRNSPEGILRKAAETTRSLVMANHDAVSNYVVFEKFFEELYWKANSLDKEGIVALLDPNRNDPGECSIFFRTAAKKFKIMDDSSQKTILVRYGEGDRLINLFKSKGPDRWLMRKLQRYTVSVYNNNFNELGRRGVIEEICPQIYALSSRLNYSEDIGLLVEEAEN</sequence>
<keyword evidence="8" id="KW-0051">Antiviral defense</keyword>
<dbReference type="CDD" id="cd17930">
    <property type="entry name" value="DEXHc_cas3"/>
    <property type="match status" value="1"/>
</dbReference>
<dbReference type="GO" id="GO:0003676">
    <property type="term" value="F:nucleic acid binding"/>
    <property type="evidence" value="ECO:0007669"/>
    <property type="project" value="InterPro"/>
</dbReference>
<keyword evidence="6" id="KW-0347">Helicase</keyword>
<dbReference type="GO" id="GO:0051607">
    <property type="term" value="P:defense response to virus"/>
    <property type="evidence" value="ECO:0007669"/>
    <property type="project" value="UniProtKB-KW"/>
</dbReference>
<evidence type="ECO:0000313" key="12">
    <source>
        <dbReference type="Proteomes" id="UP000553776"/>
    </source>
</evidence>
<evidence type="ECO:0000256" key="3">
    <source>
        <dbReference type="ARBA" id="ARBA00022723"/>
    </source>
</evidence>
<comment type="caution">
    <text evidence="11">The sequence shown here is derived from an EMBL/GenBank/DDBJ whole genome shotgun (WGS) entry which is preliminary data.</text>
</comment>
<dbReference type="Gene3D" id="1.10.3210.30">
    <property type="match status" value="1"/>
</dbReference>
<evidence type="ECO:0000256" key="6">
    <source>
        <dbReference type="ARBA" id="ARBA00022806"/>
    </source>
</evidence>
<dbReference type="AlphaFoldDB" id="A0A841U2K6"/>
<dbReference type="Gene3D" id="3.40.50.300">
    <property type="entry name" value="P-loop containing nucleotide triphosphate hydrolases"/>
    <property type="match status" value="2"/>
</dbReference>
<dbReference type="SUPFAM" id="SSF109604">
    <property type="entry name" value="HD-domain/PDEase-like"/>
    <property type="match status" value="1"/>
</dbReference>
<protein>
    <submittedName>
        <fullName evidence="11">CRISPR-associated endonuclease Cas3</fullName>
    </submittedName>
</protein>
<evidence type="ECO:0000259" key="9">
    <source>
        <dbReference type="PROSITE" id="PS51192"/>
    </source>
</evidence>
<keyword evidence="3" id="KW-0479">Metal-binding</keyword>
<evidence type="ECO:0000256" key="8">
    <source>
        <dbReference type="ARBA" id="ARBA00023118"/>
    </source>
</evidence>
<accession>A0A841U2K6</accession>
<feature type="domain" description="Helicase ATP-binding" evidence="9">
    <location>
        <begin position="245"/>
        <end position="424"/>
    </location>
</feature>
<evidence type="ECO:0000256" key="5">
    <source>
        <dbReference type="ARBA" id="ARBA00022801"/>
    </source>
</evidence>
<dbReference type="Pfam" id="PF22590">
    <property type="entry name" value="Cas3-like_C_2"/>
    <property type="match status" value="1"/>
</dbReference>
<reference evidence="11 12" key="1">
    <citation type="submission" date="2020-08" db="EMBL/GenBank/DDBJ databases">
        <title>Cohnella phylogeny.</title>
        <authorList>
            <person name="Dunlap C."/>
        </authorList>
    </citation>
    <scope>NUCLEOTIDE SEQUENCE [LARGE SCALE GENOMIC DNA]</scope>
    <source>
        <strain evidence="11 12">DSM 25239</strain>
    </source>
</reference>
<dbReference type="GO" id="GO:0005524">
    <property type="term" value="F:ATP binding"/>
    <property type="evidence" value="ECO:0007669"/>
    <property type="project" value="UniProtKB-KW"/>
</dbReference>
<evidence type="ECO:0000256" key="7">
    <source>
        <dbReference type="ARBA" id="ARBA00022840"/>
    </source>
</evidence>
<organism evidence="11 12">
    <name type="scientific">Cohnella xylanilytica</name>
    <dbReference type="NCBI Taxonomy" id="557555"/>
    <lineage>
        <taxon>Bacteria</taxon>
        <taxon>Bacillati</taxon>
        <taxon>Bacillota</taxon>
        <taxon>Bacilli</taxon>
        <taxon>Bacillales</taxon>
        <taxon>Paenibacillaceae</taxon>
        <taxon>Cohnella</taxon>
    </lineage>
</organism>
<dbReference type="Proteomes" id="UP000553776">
    <property type="component" value="Unassembled WGS sequence"/>
</dbReference>
<dbReference type="InterPro" id="IPR006483">
    <property type="entry name" value="CRISPR-assoc_Cas3_HD"/>
</dbReference>
<keyword evidence="7" id="KW-0067">ATP-binding</keyword>
<proteinExistence type="inferred from homology"/>